<proteinExistence type="evidence at transcript level"/>
<dbReference type="GO" id="GO:0022625">
    <property type="term" value="C:cytosolic large ribosomal subunit"/>
    <property type="evidence" value="ECO:0007669"/>
    <property type="project" value="TreeGrafter"/>
</dbReference>
<dbReference type="Gene3D" id="2.30.30.30">
    <property type="match status" value="1"/>
</dbReference>
<evidence type="ECO:0000256" key="5">
    <source>
        <dbReference type="ARBA" id="ARBA00035318"/>
    </source>
</evidence>
<accession>Q56FD2</accession>
<dbReference type="GO" id="GO:0042273">
    <property type="term" value="P:ribosomal large subunit biogenesis"/>
    <property type="evidence" value="ECO:0007669"/>
    <property type="project" value="TreeGrafter"/>
</dbReference>
<evidence type="ECO:0000259" key="6">
    <source>
        <dbReference type="Pfam" id="PF00467"/>
    </source>
</evidence>
<dbReference type="EMBL" id="AY961568">
    <property type="protein sequence ID" value="AAX62470.1"/>
    <property type="molecule type" value="mRNA"/>
</dbReference>
<dbReference type="PANTHER" id="PTHR11127:SF2">
    <property type="entry name" value="LARGE RIBOSOMAL SUBUNIT PROTEIN EL14"/>
    <property type="match status" value="1"/>
</dbReference>
<evidence type="ECO:0000313" key="8">
    <source>
        <dbReference type="EMBL" id="AAX62470.1"/>
    </source>
</evidence>
<dbReference type="Pfam" id="PF00467">
    <property type="entry name" value="KOW"/>
    <property type="match status" value="1"/>
</dbReference>
<dbReference type="InterPro" id="IPR014722">
    <property type="entry name" value="Rib_uL2_dom2"/>
</dbReference>
<evidence type="ECO:0000256" key="4">
    <source>
        <dbReference type="ARBA" id="ARBA00035215"/>
    </source>
</evidence>
<dbReference type="InterPro" id="IPR002784">
    <property type="entry name" value="Ribosomal_eL14_dom"/>
</dbReference>
<dbReference type="InterPro" id="IPR005824">
    <property type="entry name" value="KOW"/>
</dbReference>
<protein>
    <recommendedName>
        <fullName evidence="4">Large ribosomal subunit protein eL14</fullName>
    </recommendedName>
    <alternativeName>
        <fullName evidence="5">60S ribosomal protein L14</fullName>
    </alternativeName>
</protein>
<dbReference type="CDD" id="cd23702">
    <property type="entry name" value="eL14"/>
    <property type="match status" value="1"/>
</dbReference>
<feature type="domain" description="Large ribosomal subunit protein eL14" evidence="7">
    <location>
        <begin position="46"/>
        <end position="120"/>
    </location>
</feature>
<dbReference type="PANTHER" id="PTHR11127">
    <property type="entry name" value="60S RIBOSOMAL PROTEIN L14"/>
    <property type="match status" value="1"/>
</dbReference>
<evidence type="ECO:0000259" key="7">
    <source>
        <dbReference type="Pfam" id="PF01929"/>
    </source>
</evidence>
<dbReference type="InterPro" id="IPR008991">
    <property type="entry name" value="Translation_prot_SH3-like_sf"/>
</dbReference>
<dbReference type="GO" id="GO:0003723">
    <property type="term" value="F:RNA binding"/>
    <property type="evidence" value="ECO:0007669"/>
    <property type="project" value="InterPro"/>
</dbReference>
<evidence type="ECO:0000256" key="2">
    <source>
        <dbReference type="ARBA" id="ARBA00022980"/>
    </source>
</evidence>
<dbReference type="GO" id="GO:0003735">
    <property type="term" value="F:structural constituent of ribosome"/>
    <property type="evidence" value="ECO:0007669"/>
    <property type="project" value="InterPro"/>
</dbReference>
<reference evidence="8" key="1">
    <citation type="submission" date="2005-03" db="EMBL/GenBank/DDBJ databases">
        <title>Ribosomal protein sequences from Lysiphlebus testaceipes.</title>
        <authorList>
            <person name="Weathersbee A.A. III"/>
            <person name="Hunter W.B."/>
            <person name="Panchal T.D."/>
            <person name="Dang P.M."/>
        </authorList>
    </citation>
    <scope>NUCLEOTIDE SEQUENCE</scope>
    <source>
        <strain evidence="8">Florida</strain>
    </source>
</reference>
<dbReference type="AlphaFoldDB" id="Q56FD2"/>
<name>Q56FD2_LYSTE</name>
<evidence type="ECO:0000256" key="3">
    <source>
        <dbReference type="ARBA" id="ARBA00023274"/>
    </source>
</evidence>
<gene>
    <name evidence="8" type="primary">RpL14</name>
</gene>
<keyword evidence="3" id="KW-0687">Ribonucleoprotein</keyword>
<comment type="similarity">
    <text evidence="1">Belongs to the eukaryotic ribosomal protein eL14 family.</text>
</comment>
<dbReference type="Pfam" id="PF01929">
    <property type="entry name" value="Ribosomal_L14e"/>
    <property type="match status" value="1"/>
</dbReference>
<feature type="domain" description="KOW" evidence="6">
    <location>
        <begin position="10"/>
        <end position="39"/>
    </location>
</feature>
<organism evidence="8">
    <name type="scientific">Lysiphlebus testaceipes</name>
    <name type="common">Greenbugs aphid parastoid</name>
    <dbReference type="NCBI Taxonomy" id="77504"/>
    <lineage>
        <taxon>Eukaryota</taxon>
        <taxon>Metazoa</taxon>
        <taxon>Ecdysozoa</taxon>
        <taxon>Arthropoda</taxon>
        <taxon>Hexapoda</taxon>
        <taxon>Insecta</taxon>
        <taxon>Pterygota</taxon>
        <taxon>Neoptera</taxon>
        <taxon>Endopterygota</taxon>
        <taxon>Hymenoptera</taxon>
        <taxon>Apocrita</taxon>
        <taxon>Ichneumonoidea</taxon>
        <taxon>Braconidae</taxon>
        <taxon>Aphidiinae</taxon>
        <taxon>Lysiphlebus</taxon>
    </lineage>
</organism>
<dbReference type="GO" id="GO:0006412">
    <property type="term" value="P:translation"/>
    <property type="evidence" value="ECO:0007669"/>
    <property type="project" value="InterPro"/>
</dbReference>
<dbReference type="Gene3D" id="6.10.250.2270">
    <property type="match status" value="1"/>
</dbReference>
<dbReference type="SUPFAM" id="SSF50104">
    <property type="entry name" value="Translation proteins SH3-like domain"/>
    <property type="match status" value="1"/>
</dbReference>
<dbReference type="InterPro" id="IPR039660">
    <property type="entry name" value="Ribosomal_eL14"/>
</dbReference>
<sequence length="152" mass="17632">MPFERFVESGRIAYVSDGSHKGKLVSIVDIIDQNRVLVDGPQSNIPRGEMRLSQLHLTKFRLRFPYTGSTKVVRKAWEAAKLDEKWAETMWAKKVENKKKRAAMSDFDRFKLGKARQIRNKIRTDCFFRLKKNIRIKKNTKASGKPVPAKKP</sequence>
<evidence type="ECO:0000256" key="1">
    <source>
        <dbReference type="ARBA" id="ARBA00006592"/>
    </source>
</evidence>
<keyword evidence="2 8" id="KW-0689">Ribosomal protein</keyword>